<feature type="transmembrane region" description="Helical" evidence="1">
    <location>
        <begin position="37"/>
        <end position="60"/>
    </location>
</feature>
<keyword evidence="1" id="KW-0472">Membrane</keyword>
<keyword evidence="1" id="KW-0812">Transmembrane</keyword>
<dbReference type="Proteomes" id="UP000223913">
    <property type="component" value="Unassembled WGS sequence"/>
</dbReference>
<organism evidence="2 3">
    <name type="scientific">Flavilitoribacter nigricans (strain ATCC 23147 / DSM 23189 / NBRC 102662 / NCIMB 1420 / SS-2)</name>
    <name type="common">Lewinella nigricans</name>
    <dbReference type="NCBI Taxonomy" id="1122177"/>
    <lineage>
        <taxon>Bacteria</taxon>
        <taxon>Pseudomonadati</taxon>
        <taxon>Bacteroidota</taxon>
        <taxon>Saprospiria</taxon>
        <taxon>Saprospirales</taxon>
        <taxon>Lewinellaceae</taxon>
        <taxon>Flavilitoribacter</taxon>
    </lineage>
</organism>
<comment type="caution">
    <text evidence="2">The sequence shown here is derived from an EMBL/GenBank/DDBJ whole genome shotgun (WGS) entry which is preliminary data.</text>
</comment>
<accession>A0A2D0N8C4</accession>
<reference evidence="2 3" key="1">
    <citation type="submission" date="2017-10" db="EMBL/GenBank/DDBJ databases">
        <title>The draft genome sequence of Lewinella nigricans NBRC 102662.</title>
        <authorList>
            <person name="Wang K."/>
        </authorList>
    </citation>
    <scope>NUCLEOTIDE SEQUENCE [LARGE SCALE GENOMIC DNA]</scope>
    <source>
        <strain evidence="2 3">NBRC 102662</strain>
    </source>
</reference>
<evidence type="ECO:0000313" key="2">
    <source>
        <dbReference type="EMBL" id="PHN04764.1"/>
    </source>
</evidence>
<name>A0A2D0N8C4_FLAN2</name>
<gene>
    <name evidence="2" type="ORF">CRP01_19830</name>
</gene>
<keyword evidence="1" id="KW-1133">Transmembrane helix</keyword>
<dbReference type="AlphaFoldDB" id="A0A2D0N8C4"/>
<proteinExistence type="predicted"/>
<sequence>MNSFFRRPKITDKINIQGFSTAPANSEYLKLLNSQTIAFILTAAFIATGLISIGIAFFHLDSYPL</sequence>
<dbReference type="EMBL" id="PDUD01000024">
    <property type="protein sequence ID" value="PHN04764.1"/>
    <property type="molecule type" value="Genomic_DNA"/>
</dbReference>
<evidence type="ECO:0000313" key="3">
    <source>
        <dbReference type="Proteomes" id="UP000223913"/>
    </source>
</evidence>
<evidence type="ECO:0000256" key="1">
    <source>
        <dbReference type="SAM" id="Phobius"/>
    </source>
</evidence>
<keyword evidence="3" id="KW-1185">Reference proteome</keyword>
<protein>
    <submittedName>
        <fullName evidence="2">Uncharacterized protein</fullName>
    </submittedName>
</protein>